<evidence type="ECO:0000256" key="4">
    <source>
        <dbReference type="ARBA" id="ARBA00022917"/>
    </source>
</evidence>
<gene>
    <name evidence="7" type="ORF">BG006_003297</name>
</gene>
<dbReference type="InterPro" id="IPR004161">
    <property type="entry name" value="EFTu-like_2"/>
</dbReference>
<reference evidence="7" key="1">
    <citation type="journal article" date="2020" name="Fungal Divers.">
        <title>Resolving the Mortierellaceae phylogeny through synthesis of multi-gene phylogenetics and phylogenomics.</title>
        <authorList>
            <person name="Vandepol N."/>
            <person name="Liber J."/>
            <person name="Desiro A."/>
            <person name="Na H."/>
            <person name="Kennedy M."/>
            <person name="Barry K."/>
            <person name="Grigoriev I.V."/>
            <person name="Miller A.N."/>
            <person name="O'Donnell K."/>
            <person name="Stajich J.E."/>
            <person name="Bonito G."/>
        </authorList>
    </citation>
    <scope>NUCLEOTIDE SEQUENCE</scope>
    <source>
        <strain evidence="7">NVP1</strain>
    </source>
</reference>
<keyword evidence="3" id="KW-0251">Elongation factor</keyword>
<organism evidence="7 8">
    <name type="scientific">Podila minutissima</name>
    <dbReference type="NCBI Taxonomy" id="64525"/>
    <lineage>
        <taxon>Eukaryota</taxon>
        <taxon>Fungi</taxon>
        <taxon>Fungi incertae sedis</taxon>
        <taxon>Mucoromycota</taxon>
        <taxon>Mortierellomycotina</taxon>
        <taxon>Mortierellomycetes</taxon>
        <taxon>Mortierellales</taxon>
        <taxon>Mortierellaceae</taxon>
        <taxon>Podila</taxon>
    </lineage>
</organism>
<dbReference type="SUPFAM" id="SSF50447">
    <property type="entry name" value="Translation proteins"/>
    <property type="match status" value="1"/>
</dbReference>
<keyword evidence="2" id="KW-0547">Nucleotide-binding</keyword>
<dbReference type="GO" id="GO:0003746">
    <property type="term" value="F:translation elongation factor activity"/>
    <property type="evidence" value="ECO:0007669"/>
    <property type="project" value="UniProtKB-KW"/>
</dbReference>
<name>A0A9P5SB46_9FUNG</name>
<feature type="non-terminal residue" evidence="7">
    <location>
        <position position="1"/>
    </location>
</feature>
<dbReference type="FunFam" id="2.40.30.10:FF:000001">
    <property type="entry name" value="Elongation factor Tu"/>
    <property type="match status" value="1"/>
</dbReference>
<accession>A0A9P5SB46</accession>
<dbReference type="EMBL" id="JAAAUY010001882">
    <property type="protein sequence ID" value="KAF9317866.1"/>
    <property type="molecule type" value="Genomic_DNA"/>
</dbReference>
<sequence length="97" mass="10328">QASAAAVDINLMDDFFMPIEDVSSTSDGGTVVTGRIERGLVRVGDVLDIVGISDTQDTTYIGIEMLRKPVDTGTAGCNVGILLRGIQRKDVQRGQNC</sequence>
<evidence type="ECO:0000256" key="2">
    <source>
        <dbReference type="ARBA" id="ARBA00022741"/>
    </source>
</evidence>
<feature type="domain" description="Translation elongation factor EFTu-like" evidence="6">
    <location>
        <begin position="29"/>
        <end position="95"/>
    </location>
</feature>
<dbReference type="InterPro" id="IPR050055">
    <property type="entry name" value="EF-Tu_GTPase"/>
</dbReference>
<dbReference type="InterPro" id="IPR009000">
    <property type="entry name" value="Transl_B-barrel_sf"/>
</dbReference>
<evidence type="ECO:0000256" key="3">
    <source>
        <dbReference type="ARBA" id="ARBA00022768"/>
    </source>
</evidence>
<dbReference type="Gene3D" id="2.40.30.10">
    <property type="entry name" value="Translation factors"/>
    <property type="match status" value="1"/>
</dbReference>
<evidence type="ECO:0000256" key="5">
    <source>
        <dbReference type="ARBA" id="ARBA00023134"/>
    </source>
</evidence>
<dbReference type="Proteomes" id="UP000696485">
    <property type="component" value="Unassembled WGS sequence"/>
</dbReference>
<protein>
    <recommendedName>
        <fullName evidence="1">Elongation factor Tu, mitochondrial</fullName>
    </recommendedName>
</protein>
<dbReference type="AlphaFoldDB" id="A0A9P5SB46"/>
<evidence type="ECO:0000313" key="7">
    <source>
        <dbReference type="EMBL" id="KAF9317866.1"/>
    </source>
</evidence>
<evidence type="ECO:0000313" key="8">
    <source>
        <dbReference type="Proteomes" id="UP000696485"/>
    </source>
</evidence>
<evidence type="ECO:0000256" key="1">
    <source>
        <dbReference type="ARBA" id="ARBA00017898"/>
    </source>
</evidence>
<keyword evidence="4" id="KW-0648">Protein biosynthesis</keyword>
<proteinExistence type="predicted"/>
<dbReference type="PANTHER" id="PTHR43721:SF22">
    <property type="entry name" value="ELONGATION FACTOR TU, MITOCHONDRIAL"/>
    <property type="match status" value="1"/>
</dbReference>
<keyword evidence="8" id="KW-1185">Reference proteome</keyword>
<keyword evidence="5" id="KW-0342">GTP-binding</keyword>
<dbReference type="Pfam" id="PF03144">
    <property type="entry name" value="GTP_EFTU_D2"/>
    <property type="match status" value="1"/>
</dbReference>
<evidence type="ECO:0000259" key="6">
    <source>
        <dbReference type="Pfam" id="PF03144"/>
    </source>
</evidence>
<comment type="caution">
    <text evidence="7">The sequence shown here is derived from an EMBL/GenBank/DDBJ whole genome shotgun (WGS) entry which is preliminary data.</text>
</comment>
<dbReference type="PANTHER" id="PTHR43721">
    <property type="entry name" value="ELONGATION FACTOR TU-RELATED"/>
    <property type="match status" value="1"/>
</dbReference>
<dbReference type="GO" id="GO:0005525">
    <property type="term" value="F:GTP binding"/>
    <property type="evidence" value="ECO:0007669"/>
    <property type="project" value="UniProtKB-KW"/>
</dbReference>